<organism evidence="14">
    <name type="scientific">Thermomicrobium roseum</name>
    <dbReference type="NCBI Taxonomy" id="500"/>
    <lineage>
        <taxon>Bacteria</taxon>
        <taxon>Pseudomonadati</taxon>
        <taxon>Thermomicrobiota</taxon>
        <taxon>Thermomicrobia</taxon>
        <taxon>Thermomicrobiales</taxon>
        <taxon>Thermomicrobiaceae</taxon>
        <taxon>Thermomicrobium</taxon>
    </lineage>
</organism>
<evidence type="ECO:0000256" key="3">
    <source>
        <dbReference type="ARBA" id="ARBA00022475"/>
    </source>
</evidence>
<keyword evidence="10" id="KW-0472">Membrane</keyword>
<evidence type="ECO:0000256" key="9">
    <source>
        <dbReference type="ARBA" id="ARBA00022989"/>
    </source>
</evidence>
<keyword evidence="4" id="KW-0997">Cell inner membrane</keyword>
<evidence type="ECO:0000256" key="1">
    <source>
        <dbReference type="ARBA" id="ARBA00004429"/>
    </source>
</evidence>
<keyword evidence="9" id="KW-1133">Transmembrane helix</keyword>
<dbReference type="GO" id="GO:0035438">
    <property type="term" value="F:cyclic-di-GMP binding"/>
    <property type="evidence" value="ECO:0007669"/>
    <property type="project" value="InterPro"/>
</dbReference>
<comment type="caution">
    <text evidence="14">The sequence shown here is derived from an EMBL/GenBank/DDBJ whole genome shotgun (WGS) entry which is preliminary data.</text>
</comment>
<feature type="domain" description="PilZ" evidence="12">
    <location>
        <begin position="502"/>
        <end position="603"/>
    </location>
</feature>
<dbReference type="Pfam" id="PF13632">
    <property type="entry name" value="Glyco_trans_2_3"/>
    <property type="match status" value="1"/>
</dbReference>
<keyword evidence="8" id="KW-0135">Cellulose biosynthesis</keyword>
<accession>A0A7C1X7H4</accession>
<dbReference type="GO" id="GO:0005886">
    <property type="term" value="C:plasma membrane"/>
    <property type="evidence" value="ECO:0007669"/>
    <property type="project" value="UniProtKB-SubCell"/>
</dbReference>
<dbReference type="Gene3D" id="3.90.550.10">
    <property type="entry name" value="Spore Coat Polysaccharide Biosynthesis Protein SpsA, Chain A"/>
    <property type="match status" value="1"/>
</dbReference>
<reference evidence="14" key="1">
    <citation type="journal article" date="2020" name="mSystems">
        <title>Genome- and Community-Level Interaction Insights into Carbon Utilization and Element Cycling Functions of Hydrothermarchaeota in Hydrothermal Sediment.</title>
        <authorList>
            <person name="Zhou Z."/>
            <person name="Liu Y."/>
            <person name="Xu W."/>
            <person name="Pan J."/>
            <person name="Luo Z.H."/>
            <person name="Li M."/>
        </authorList>
    </citation>
    <scope>NUCLEOTIDE SEQUENCE [LARGE SCALE GENOMIC DNA]</scope>
    <source>
        <strain evidence="14">SpSt-222</strain>
    </source>
</reference>
<gene>
    <name evidence="14" type="ORF">ENP47_12475</name>
</gene>
<keyword evidence="7" id="KW-0812">Transmembrane</keyword>
<evidence type="ECO:0000256" key="2">
    <source>
        <dbReference type="ARBA" id="ARBA00012539"/>
    </source>
</evidence>
<dbReference type="AlphaFoldDB" id="A0A7C1X7H4"/>
<proteinExistence type="predicted"/>
<dbReference type="InterPro" id="IPR001173">
    <property type="entry name" value="Glyco_trans_2-like"/>
</dbReference>
<dbReference type="GO" id="GO:0006011">
    <property type="term" value="P:UDP-alpha-D-glucose metabolic process"/>
    <property type="evidence" value="ECO:0007669"/>
    <property type="project" value="InterPro"/>
</dbReference>
<dbReference type="EMBL" id="DSJL01000011">
    <property type="protein sequence ID" value="HEF66394.1"/>
    <property type="molecule type" value="Genomic_DNA"/>
</dbReference>
<keyword evidence="5" id="KW-0328">Glycosyltransferase</keyword>
<evidence type="ECO:0000256" key="5">
    <source>
        <dbReference type="ARBA" id="ARBA00022676"/>
    </source>
</evidence>
<protein>
    <recommendedName>
        <fullName evidence="2">cellulose synthase (UDP-forming)</fullName>
        <ecNumber evidence="2">2.4.1.12</ecNumber>
    </recommendedName>
</protein>
<dbReference type="SUPFAM" id="SSF53448">
    <property type="entry name" value="Nucleotide-diphospho-sugar transferases"/>
    <property type="match status" value="1"/>
</dbReference>
<evidence type="ECO:0000256" key="6">
    <source>
        <dbReference type="ARBA" id="ARBA00022679"/>
    </source>
</evidence>
<evidence type="ECO:0000256" key="11">
    <source>
        <dbReference type="ARBA" id="ARBA00048682"/>
    </source>
</evidence>
<dbReference type="EC" id="2.4.1.12" evidence="2"/>
<evidence type="ECO:0000256" key="10">
    <source>
        <dbReference type="ARBA" id="ARBA00023136"/>
    </source>
</evidence>
<evidence type="ECO:0000256" key="7">
    <source>
        <dbReference type="ARBA" id="ARBA00022692"/>
    </source>
</evidence>
<comment type="subcellular location">
    <subcellularLocation>
        <location evidence="1">Cell inner membrane</location>
        <topology evidence="1">Multi-pass membrane protein</topology>
    </subcellularLocation>
</comment>
<dbReference type="PANTHER" id="PTHR43867">
    <property type="entry name" value="CELLULOSE SYNTHASE CATALYTIC SUBUNIT A [UDP-FORMING]"/>
    <property type="match status" value="1"/>
</dbReference>
<evidence type="ECO:0000256" key="4">
    <source>
        <dbReference type="ARBA" id="ARBA00022519"/>
    </source>
</evidence>
<dbReference type="InterPro" id="IPR003919">
    <property type="entry name" value="Cell_synth_A"/>
</dbReference>
<dbReference type="InterPro" id="IPR009875">
    <property type="entry name" value="PilZ_domain"/>
</dbReference>
<dbReference type="CDD" id="cd06421">
    <property type="entry name" value="CESA_CelA_like"/>
    <property type="match status" value="1"/>
</dbReference>
<dbReference type="InterPro" id="IPR050321">
    <property type="entry name" value="Glycosyltr_2/OpgH_subfam"/>
</dbReference>
<evidence type="ECO:0000259" key="12">
    <source>
        <dbReference type="Pfam" id="PF07238"/>
    </source>
</evidence>
<dbReference type="InterPro" id="IPR029044">
    <property type="entry name" value="Nucleotide-diphossugar_trans"/>
</dbReference>
<keyword evidence="3" id="KW-1003">Cell membrane</keyword>
<evidence type="ECO:0000313" key="14">
    <source>
        <dbReference type="EMBL" id="HEF66394.1"/>
    </source>
</evidence>
<feature type="domain" description="Glycosyltransferase 2-like" evidence="13">
    <location>
        <begin position="165"/>
        <end position="387"/>
    </location>
</feature>
<dbReference type="Pfam" id="PF07238">
    <property type="entry name" value="PilZ"/>
    <property type="match status" value="1"/>
</dbReference>
<dbReference type="SUPFAM" id="SSF141371">
    <property type="entry name" value="PilZ domain-like"/>
    <property type="match status" value="1"/>
</dbReference>
<dbReference type="GO" id="GO:0016760">
    <property type="term" value="F:cellulose synthase (UDP-forming) activity"/>
    <property type="evidence" value="ECO:0007669"/>
    <property type="project" value="UniProtKB-EC"/>
</dbReference>
<dbReference type="PRINTS" id="PR01439">
    <property type="entry name" value="CELLSNTHASEA"/>
</dbReference>
<sequence>MIEQEQTTRERKWKELVWRSAILIIVLYLLYYIGWRIVATLNPDALIVSLLLLAAEAWGVLNLLFFAFMTWNIRVRPRFELREGLKVDVYVTTYDEPLEVLEATLTGCQRIRYPHTTYVLDDGRRPEVEALASRLGCRYLTRPDNRHGKAGNINAALPRTDGEFIAFLDADMIPQPDFLHQTLGYFIDDRVALVQCPQEFYNFDSLQHVATGNGSLPWHEQSLFFRVIQPGKNRWNAAFWCGSPSVVRRVALESVGGVAHSITEDILTSLRLHAQGWRTVYHDQVVAYGIAPQTYRAFMLQRLRWAQGALRILRSRENPLIVPGLTIAQRLNYLGSMLTYFDGFQKLVFLVVPLGMIWFGWMPIRSNGLVFILHWLAYFFGCYLAAWLLGRGWFRIVWVEHYNILKMLIYIRAALVVIFPVRLRFRVTPKSFANDVWTERRALLRLIVLGVTMTFSSLLGLVSLLGLPSPLAAHSSSLLAIGTFWSALNGMALGMTLARVLRRRYRRVSYRFPVALPARLEIPGAGIFPCLVSDLSRDGAGVLFPQVLEPVSTDVHLELLNARLSLWGRLIYARADRNGSSRVGIQFYHDGQDKVRVLLELLFVDLVAQQRAGTLARLPLPTAQARP</sequence>
<evidence type="ECO:0000259" key="13">
    <source>
        <dbReference type="Pfam" id="PF13632"/>
    </source>
</evidence>
<evidence type="ECO:0000256" key="8">
    <source>
        <dbReference type="ARBA" id="ARBA00022916"/>
    </source>
</evidence>
<dbReference type="GO" id="GO:0030244">
    <property type="term" value="P:cellulose biosynthetic process"/>
    <property type="evidence" value="ECO:0007669"/>
    <property type="project" value="UniProtKB-KW"/>
</dbReference>
<comment type="catalytic activity">
    <reaction evidence="11">
        <text>[(1-&gt;4)-beta-D-glucosyl](n) + UDP-alpha-D-glucose = [(1-&gt;4)-beta-D-glucosyl](n+1) + UDP + H(+)</text>
        <dbReference type="Rhea" id="RHEA:19929"/>
        <dbReference type="Rhea" id="RHEA-COMP:10033"/>
        <dbReference type="Rhea" id="RHEA-COMP:10034"/>
        <dbReference type="ChEBI" id="CHEBI:15378"/>
        <dbReference type="ChEBI" id="CHEBI:18246"/>
        <dbReference type="ChEBI" id="CHEBI:58223"/>
        <dbReference type="ChEBI" id="CHEBI:58885"/>
        <dbReference type="EC" id="2.4.1.12"/>
    </reaction>
</comment>
<name>A0A7C1X7H4_THERO</name>
<keyword evidence="6 14" id="KW-0808">Transferase</keyword>
<dbReference type="PANTHER" id="PTHR43867:SF2">
    <property type="entry name" value="CELLULOSE SYNTHASE CATALYTIC SUBUNIT A [UDP-FORMING]"/>
    <property type="match status" value="1"/>
</dbReference>
<dbReference type="Gene3D" id="2.40.10.220">
    <property type="entry name" value="predicted glycosyltransferase like domains"/>
    <property type="match status" value="1"/>
</dbReference>